<accession>A0A6S7B8Y2</accession>
<evidence type="ECO:0000313" key="3">
    <source>
        <dbReference type="Proteomes" id="UP000494115"/>
    </source>
</evidence>
<feature type="signal peptide" evidence="1">
    <location>
        <begin position="1"/>
        <end position="21"/>
    </location>
</feature>
<dbReference type="RefSeq" id="WP_175104201.1">
    <property type="nucleotide sequence ID" value="NZ_CADIKM010000005.1"/>
</dbReference>
<name>A0A6S7B8Y2_9BURK</name>
<dbReference type="Proteomes" id="UP000494115">
    <property type="component" value="Unassembled WGS sequence"/>
</dbReference>
<feature type="chain" id="PRO_5028989400" description="Lipoprotein" evidence="1">
    <location>
        <begin position="22"/>
        <end position="154"/>
    </location>
</feature>
<evidence type="ECO:0000256" key="1">
    <source>
        <dbReference type="SAM" id="SignalP"/>
    </source>
</evidence>
<keyword evidence="1" id="KW-0732">Signal</keyword>
<dbReference type="AlphaFoldDB" id="A0A6S7B8Y2"/>
<evidence type="ECO:0008006" key="4">
    <source>
        <dbReference type="Google" id="ProtNLM"/>
    </source>
</evidence>
<proteinExistence type="predicted"/>
<evidence type="ECO:0000313" key="2">
    <source>
        <dbReference type="EMBL" id="CAB3783207.1"/>
    </source>
</evidence>
<protein>
    <recommendedName>
        <fullName evidence="4">Lipoprotein</fullName>
    </recommendedName>
</protein>
<dbReference type="PROSITE" id="PS51257">
    <property type="entry name" value="PROKAR_LIPOPROTEIN"/>
    <property type="match status" value="1"/>
</dbReference>
<dbReference type="EMBL" id="CADIKM010000005">
    <property type="protein sequence ID" value="CAB3783207.1"/>
    <property type="molecule type" value="Genomic_DNA"/>
</dbReference>
<gene>
    <name evidence="2" type="ORF">LMG28138_01593</name>
</gene>
<sequence length="154" mass="16832">MMRISSFRPAFLAGFGAWVLAGCAVPPTPSADQTSIVSRLPSDYAYTVPVQAAPPPAVIQTPAPTPALTEQERQRYAEIDKQVQREQVQSMAAYEAARYAYYYPQPLYYAPPVVVGGYYGGYYGGYGRYGYPGCCWGGGPRWSVGIGYSTGWGW</sequence>
<organism evidence="2 3">
    <name type="scientific">Pararobbsia alpina</name>
    <dbReference type="NCBI Taxonomy" id="621374"/>
    <lineage>
        <taxon>Bacteria</taxon>
        <taxon>Pseudomonadati</taxon>
        <taxon>Pseudomonadota</taxon>
        <taxon>Betaproteobacteria</taxon>
        <taxon>Burkholderiales</taxon>
        <taxon>Burkholderiaceae</taxon>
        <taxon>Pararobbsia</taxon>
    </lineage>
</organism>
<keyword evidence="3" id="KW-1185">Reference proteome</keyword>
<reference evidence="2 3" key="1">
    <citation type="submission" date="2020-04" db="EMBL/GenBank/DDBJ databases">
        <authorList>
            <person name="De Canck E."/>
        </authorList>
    </citation>
    <scope>NUCLEOTIDE SEQUENCE [LARGE SCALE GENOMIC DNA]</scope>
    <source>
        <strain evidence="2 3">LMG 28138</strain>
    </source>
</reference>